<gene>
    <name evidence="2" type="ORF">PMG11_09904</name>
</gene>
<evidence type="ECO:0000313" key="3">
    <source>
        <dbReference type="Proteomes" id="UP000042958"/>
    </source>
</evidence>
<protein>
    <recommendedName>
        <fullName evidence="4">NAD dependent epimerase/dehydratase</fullName>
    </recommendedName>
</protein>
<evidence type="ECO:0000313" key="2">
    <source>
        <dbReference type="EMBL" id="CEJ61369.1"/>
    </source>
</evidence>
<accession>A0A0F7TXF7</accession>
<dbReference type="InterPro" id="IPR040632">
    <property type="entry name" value="Sulfotransfer_4"/>
</dbReference>
<feature type="compositionally biased region" description="Polar residues" evidence="1">
    <location>
        <begin position="17"/>
        <end position="37"/>
    </location>
</feature>
<proteinExistence type="predicted"/>
<sequence>MAQVEKTVTPGDEDTAVQPSTSTNMAETMRTGSQSSPPILCLGMARTGTASLAESLRFLGVSNVHHGLEIIGPEFQKHWQILDRAADASFPTLPTYTGKPFTRAEWDEAFGEYGAVTDIASFYAMSLIHAYPDAQVILVERDIESWSKSTEQVFKPWQSQSQVRMIHWVGSWIGSIEGKVSLKFQLGWTQSKHPKDIYGNARAAYERHYREIRATVPPGQLLDFQLKDGWEPLCQFLGKDIPNVPFPRVNEAAAYARHARRTRNDGLKKLAKKVFLPCF</sequence>
<feature type="region of interest" description="Disordered" evidence="1">
    <location>
        <begin position="1"/>
        <end position="37"/>
    </location>
</feature>
<dbReference type="Proteomes" id="UP000042958">
    <property type="component" value="Unassembled WGS sequence"/>
</dbReference>
<name>A0A0F7TXF7_PENBI</name>
<keyword evidence="3" id="KW-1185">Reference proteome</keyword>
<evidence type="ECO:0000256" key="1">
    <source>
        <dbReference type="SAM" id="MobiDB-lite"/>
    </source>
</evidence>
<dbReference type="OrthoDB" id="408152at2759"/>
<dbReference type="Pfam" id="PF17784">
    <property type="entry name" value="Sulfotransfer_4"/>
    <property type="match status" value="1"/>
</dbReference>
<organism evidence="2 3">
    <name type="scientific">Penicillium brasilianum</name>
    <dbReference type="NCBI Taxonomy" id="104259"/>
    <lineage>
        <taxon>Eukaryota</taxon>
        <taxon>Fungi</taxon>
        <taxon>Dikarya</taxon>
        <taxon>Ascomycota</taxon>
        <taxon>Pezizomycotina</taxon>
        <taxon>Eurotiomycetes</taxon>
        <taxon>Eurotiomycetidae</taxon>
        <taxon>Eurotiales</taxon>
        <taxon>Aspergillaceae</taxon>
        <taxon>Penicillium</taxon>
    </lineage>
</organism>
<dbReference type="InterPro" id="IPR027417">
    <property type="entry name" value="P-loop_NTPase"/>
</dbReference>
<dbReference type="AlphaFoldDB" id="A0A0F7TXF7"/>
<dbReference type="SUPFAM" id="SSF52540">
    <property type="entry name" value="P-loop containing nucleoside triphosphate hydrolases"/>
    <property type="match status" value="1"/>
</dbReference>
<evidence type="ECO:0008006" key="4">
    <source>
        <dbReference type="Google" id="ProtNLM"/>
    </source>
</evidence>
<dbReference type="PANTHER" id="PTHR36978">
    <property type="entry name" value="P-LOOP CONTAINING NUCLEOTIDE TRIPHOSPHATE HYDROLASE"/>
    <property type="match status" value="1"/>
</dbReference>
<reference evidence="3" key="1">
    <citation type="journal article" date="2015" name="Genome Announc.">
        <title>Draft genome sequence of the fungus Penicillium brasilianum MG11.</title>
        <authorList>
            <person name="Horn F."/>
            <person name="Linde J."/>
            <person name="Mattern D.J."/>
            <person name="Walther G."/>
            <person name="Guthke R."/>
            <person name="Brakhage A.A."/>
            <person name="Valiante V."/>
        </authorList>
    </citation>
    <scope>NUCLEOTIDE SEQUENCE [LARGE SCALE GENOMIC DNA]</scope>
    <source>
        <strain evidence="3">MG11</strain>
    </source>
</reference>
<dbReference type="STRING" id="104259.A0A0F7TXF7"/>
<dbReference type="Gene3D" id="3.40.50.300">
    <property type="entry name" value="P-loop containing nucleotide triphosphate hydrolases"/>
    <property type="match status" value="1"/>
</dbReference>
<dbReference type="PANTHER" id="PTHR36978:SF4">
    <property type="entry name" value="P-LOOP CONTAINING NUCLEOSIDE TRIPHOSPHATE HYDROLASE PROTEIN"/>
    <property type="match status" value="1"/>
</dbReference>
<dbReference type="EMBL" id="CDHK01000010">
    <property type="protein sequence ID" value="CEJ61369.1"/>
    <property type="molecule type" value="Genomic_DNA"/>
</dbReference>